<accession>A0A1Q9ENI1</accession>
<sequence length="86" mass="9163">MPAGATAQIHETQNSVTPSTQARAALKLKDPNVFMAAVVNSDVLVILIDDMDHSKFAWPCLGVMAVPGWTGGCAKLLAPARAWCRE</sequence>
<evidence type="ECO:0000313" key="2">
    <source>
        <dbReference type="Proteomes" id="UP000186817"/>
    </source>
</evidence>
<keyword evidence="2" id="KW-1185">Reference proteome</keyword>
<organism evidence="1 2">
    <name type="scientific">Symbiodinium microadriaticum</name>
    <name type="common">Dinoflagellate</name>
    <name type="synonym">Zooxanthella microadriatica</name>
    <dbReference type="NCBI Taxonomy" id="2951"/>
    <lineage>
        <taxon>Eukaryota</taxon>
        <taxon>Sar</taxon>
        <taxon>Alveolata</taxon>
        <taxon>Dinophyceae</taxon>
        <taxon>Suessiales</taxon>
        <taxon>Symbiodiniaceae</taxon>
        <taxon>Symbiodinium</taxon>
    </lineage>
</organism>
<dbReference type="AlphaFoldDB" id="A0A1Q9ENI1"/>
<protein>
    <submittedName>
        <fullName evidence="1">Uncharacterized protein</fullName>
    </submittedName>
</protein>
<proteinExistence type="predicted"/>
<reference evidence="1 2" key="1">
    <citation type="submission" date="2016-02" db="EMBL/GenBank/DDBJ databases">
        <title>Genome analysis of coral dinoflagellate symbionts highlights evolutionary adaptations to a symbiotic lifestyle.</title>
        <authorList>
            <person name="Aranda M."/>
            <person name="Li Y."/>
            <person name="Liew Y.J."/>
            <person name="Baumgarten S."/>
            <person name="Simakov O."/>
            <person name="Wilson M."/>
            <person name="Piel J."/>
            <person name="Ashoor H."/>
            <person name="Bougouffa S."/>
            <person name="Bajic V.B."/>
            <person name="Ryu T."/>
            <person name="Ravasi T."/>
            <person name="Bayer T."/>
            <person name="Micklem G."/>
            <person name="Kim H."/>
            <person name="Bhak J."/>
            <person name="Lajeunesse T.C."/>
            <person name="Voolstra C.R."/>
        </authorList>
    </citation>
    <scope>NUCLEOTIDE SEQUENCE [LARGE SCALE GENOMIC DNA]</scope>
    <source>
        <strain evidence="1 2">CCMP2467</strain>
    </source>
</reference>
<dbReference type="OrthoDB" id="10269871at2759"/>
<evidence type="ECO:0000313" key="1">
    <source>
        <dbReference type="EMBL" id="OLQ08972.1"/>
    </source>
</evidence>
<gene>
    <name evidence="1" type="ORF">AK812_SmicGene7479</name>
</gene>
<name>A0A1Q9ENI1_SYMMI</name>
<dbReference type="Proteomes" id="UP000186817">
    <property type="component" value="Unassembled WGS sequence"/>
</dbReference>
<comment type="caution">
    <text evidence="1">The sequence shown here is derived from an EMBL/GenBank/DDBJ whole genome shotgun (WGS) entry which is preliminary data.</text>
</comment>
<dbReference type="EMBL" id="LSRX01000106">
    <property type="protein sequence ID" value="OLQ08972.1"/>
    <property type="molecule type" value="Genomic_DNA"/>
</dbReference>